<sequence length="70" mass="7644">MSASMLECLSLIAMPLVTLDGTDTSQPILPSNIQLLRHMSTFESLAHIVSRAQLQMHGVKIANINVSRVL</sequence>
<feature type="signal peptide" evidence="1">
    <location>
        <begin position="1"/>
        <end position="24"/>
    </location>
</feature>
<name>A0A9P7D2I0_9AGAM</name>
<keyword evidence="1" id="KW-0732">Signal</keyword>
<gene>
    <name evidence="2" type="ORF">EV702DRAFT_1108683</name>
</gene>
<protein>
    <submittedName>
        <fullName evidence="2">Uncharacterized protein</fullName>
    </submittedName>
</protein>
<accession>A0A9P7D2I0</accession>
<evidence type="ECO:0000313" key="2">
    <source>
        <dbReference type="EMBL" id="KAG1776702.1"/>
    </source>
</evidence>
<comment type="caution">
    <text evidence="2">The sequence shown here is derived from an EMBL/GenBank/DDBJ whole genome shotgun (WGS) entry which is preliminary data.</text>
</comment>
<dbReference type="EMBL" id="JABBWD010000025">
    <property type="protein sequence ID" value="KAG1776702.1"/>
    <property type="molecule type" value="Genomic_DNA"/>
</dbReference>
<evidence type="ECO:0000256" key="1">
    <source>
        <dbReference type="SAM" id="SignalP"/>
    </source>
</evidence>
<reference evidence="2" key="1">
    <citation type="journal article" date="2020" name="New Phytol.">
        <title>Comparative genomics reveals dynamic genome evolution in host specialist ectomycorrhizal fungi.</title>
        <authorList>
            <person name="Lofgren L.A."/>
            <person name="Nguyen N.H."/>
            <person name="Vilgalys R."/>
            <person name="Ruytinx J."/>
            <person name="Liao H.L."/>
            <person name="Branco S."/>
            <person name="Kuo A."/>
            <person name="LaButti K."/>
            <person name="Lipzen A."/>
            <person name="Andreopoulos W."/>
            <person name="Pangilinan J."/>
            <person name="Riley R."/>
            <person name="Hundley H."/>
            <person name="Na H."/>
            <person name="Barry K."/>
            <person name="Grigoriev I.V."/>
            <person name="Stajich J.E."/>
            <person name="Kennedy P.G."/>
        </authorList>
    </citation>
    <scope>NUCLEOTIDE SEQUENCE</scope>
    <source>
        <strain evidence="2">DOB743</strain>
    </source>
</reference>
<dbReference type="Proteomes" id="UP000714275">
    <property type="component" value="Unassembled WGS sequence"/>
</dbReference>
<feature type="chain" id="PRO_5040461054" evidence="1">
    <location>
        <begin position="25"/>
        <end position="70"/>
    </location>
</feature>
<proteinExistence type="predicted"/>
<keyword evidence="3" id="KW-1185">Reference proteome</keyword>
<evidence type="ECO:0000313" key="3">
    <source>
        <dbReference type="Proteomes" id="UP000714275"/>
    </source>
</evidence>
<dbReference type="AlphaFoldDB" id="A0A9P7D2I0"/>
<organism evidence="2 3">
    <name type="scientific">Suillus placidus</name>
    <dbReference type="NCBI Taxonomy" id="48579"/>
    <lineage>
        <taxon>Eukaryota</taxon>
        <taxon>Fungi</taxon>
        <taxon>Dikarya</taxon>
        <taxon>Basidiomycota</taxon>
        <taxon>Agaricomycotina</taxon>
        <taxon>Agaricomycetes</taxon>
        <taxon>Agaricomycetidae</taxon>
        <taxon>Boletales</taxon>
        <taxon>Suillineae</taxon>
        <taxon>Suillaceae</taxon>
        <taxon>Suillus</taxon>
    </lineage>
</organism>